<dbReference type="GO" id="GO:0009097">
    <property type="term" value="P:isoleucine biosynthetic process"/>
    <property type="evidence" value="ECO:0007669"/>
    <property type="project" value="UniProtKB-UniRule"/>
</dbReference>
<dbReference type="GO" id="GO:0046872">
    <property type="term" value="F:metal ion binding"/>
    <property type="evidence" value="ECO:0007669"/>
    <property type="project" value="UniProtKB-UniRule"/>
</dbReference>
<evidence type="ECO:0000256" key="6">
    <source>
        <dbReference type="ARBA" id="ARBA00022605"/>
    </source>
</evidence>
<evidence type="ECO:0000256" key="4">
    <source>
        <dbReference type="ARBA" id="ARBA00004885"/>
    </source>
</evidence>
<dbReference type="OrthoDB" id="9804088at2"/>
<keyword evidence="16" id="KW-0413">Isomerase</keyword>
<feature type="binding site" evidence="13">
    <location>
        <position position="192"/>
    </location>
    <ligand>
        <name>Mg(2+)</name>
        <dbReference type="ChEBI" id="CHEBI:18420"/>
        <label>1</label>
    </ligand>
</feature>
<feature type="binding site" evidence="13">
    <location>
        <position position="192"/>
    </location>
    <ligand>
        <name>Mg(2+)</name>
        <dbReference type="ChEBI" id="CHEBI:18420"/>
        <label>2</label>
    </ligand>
</feature>
<dbReference type="Proteomes" id="UP000308054">
    <property type="component" value="Unassembled WGS sequence"/>
</dbReference>
<comment type="catalytic activity">
    <reaction evidence="11">
        <text>(2R)-2,3-dihydroxy-3-methylbutanoate + NADP(+) = (2S)-2-acetolactate + NADPH + H(+)</text>
        <dbReference type="Rhea" id="RHEA:22068"/>
        <dbReference type="ChEBI" id="CHEBI:15378"/>
        <dbReference type="ChEBI" id="CHEBI:49072"/>
        <dbReference type="ChEBI" id="CHEBI:57783"/>
        <dbReference type="ChEBI" id="CHEBI:58349"/>
        <dbReference type="ChEBI" id="CHEBI:58476"/>
        <dbReference type="EC" id="1.1.1.86"/>
    </reaction>
</comment>
<comment type="function">
    <text evidence="2">Involved in the biosynthesis of branched-chain amino acids (BCAA). Catalyzes an alkyl-migration followed by a ketol-acid reduction of (S)-2-acetolactate (S2AL) to yield (R)-2,3-dihydroxy-isovalerate. In the isomerase reaction, S2AL is rearranged via a Mg-dependent methyl migration to produce 3-hydroxy-3-methyl-2-ketobutyrate (HMKB). In the reductase reaction, this 2-ketoacid undergoes a metal-dependent reduction by NADPH to yield (R)-2,3-dihydroxy-isovalerate.</text>
</comment>
<dbReference type="InterPro" id="IPR008927">
    <property type="entry name" value="6-PGluconate_DH-like_C_sf"/>
</dbReference>
<evidence type="ECO:0000313" key="17">
    <source>
        <dbReference type="Proteomes" id="UP000308054"/>
    </source>
</evidence>
<dbReference type="UniPathway" id="UPA00049">
    <property type="reaction ID" value="UER00060"/>
</dbReference>
<comment type="caution">
    <text evidence="16">The sequence shown here is derived from an EMBL/GenBank/DDBJ whole genome shotgun (WGS) entry which is preliminary data.</text>
</comment>
<evidence type="ECO:0000256" key="7">
    <source>
        <dbReference type="ARBA" id="ARBA00022723"/>
    </source>
</evidence>
<sequence>MTQPLYEADIDLGPLRTRTLAIVGYGNHGRSHALNLRDQGVKGVLVALREGSPSKAKAEADGFEVVAIEEAARRADALSLLAADEAHGQIWDDHVAGHRKPGQALILCHGFSVEYGLIDPPDDCDTVLAAAKGPGGAVRSSFEKGGGLVGFWAVHKDASGEAGALARAYLAGIGCGRAGIFESSFREEALADILGEQAVLVGGMCALARTGFETLVEAGISPRMAYIDTVHELKYIADLIHERGIAGMYEAISDTAEFGSHEVEGPISHAVRPVFQSIVRDVTSGDFAKRWVADYDRGRAGLKAARAKAAGHALEAAGRELRGLLGKGRT</sequence>
<keyword evidence="7 13" id="KW-0479">Metal-binding</keyword>
<protein>
    <recommendedName>
        <fullName evidence="12">Ketol-acid reductoisomerase</fullName>
        <ecNumber evidence="12">1.1.1.86</ecNumber>
    </recommendedName>
</protein>
<evidence type="ECO:0000256" key="5">
    <source>
        <dbReference type="ARBA" id="ARBA00010318"/>
    </source>
</evidence>
<organism evidence="16 17">
    <name type="scientific">Marinicauda algicola</name>
    <dbReference type="NCBI Taxonomy" id="2029849"/>
    <lineage>
        <taxon>Bacteria</taxon>
        <taxon>Pseudomonadati</taxon>
        <taxon>Pseudomonadota</taxon>
        <taxon>Alphaproteobacteria</taxon>
        <taxon>Maricaulales</taxon>
        <taxon>Maricaulaceae</taxon>
        <taxon>Marinicauda</taxon>
    </lineage>
</organism>
<name>A0A4S2GZK9_9PROT</name>
<dbReference type="GO" id="GO:0016853">
    <property type="term" value="F:isomerase activity"/>
    <property type="evidence" value="ECO:0007669"/>
    <property type="project" value="UniProtKB-KW"/>
</dbReference>
<dbReference type="UniPathway" id="UPA00047">
    <property type="reaction ID" value="UER00056"/>
</dbReference>
<dbReference type="SUPFAM" id="SSF48179">
    <property type="entry name" value="6-phosphogluconate dehydrogenase C-terminal domain-like"/>
    <property type="match status" value="1"/>
</dbReference>
<dbReference type="PROSITE" id="PS51850">
    <property type="entry name" value="KARI_N"/>
    <property type="match status" value="1"/>
</dbReference>
<dbReference type="PROSITE" id="PS51851">
    <property type="entry name" value="KARI_C"/>
    <property type="match status" value="1"/>
</dbReference>
<dbReference type="Pfam" id="PF01450">
    <property type="entry name" value="KARI_C"/>
    <property type="match status" value="1"/>
</dbReference>
<evidence type="ECO:0000256" key="8">
    <source>
        <dbReference type="ARBA" id="ARBA00022842"/>
    </source>
</evidence>
<comment type="cofactor">
    <cofactor evidence="1">
        <name>Mg(2+)</name>
        <dbReference type="ChEBI" id="CHEBI:18420"/>
    </cofactor>
</comment>
<dbReference type="InterPro" id="IPR014359">
    <property type="entry name" value="KARI_prok"/>
</dbReference>
<keyword evidence="17" id="KW-1185">Reference proteome</keyword>
<dbReference type="NCBIfam" id="NF004017">
    <property type="entry name" value="PRK05479.1"/>
    <property type="match status" value="1"/>
</dbReference>
<comment type="similarity">
    <text evidence="5 13">Belongs to the ketol-acid reductoisomerase family.</text>
</comment>
<evidence type="ECO:0000256" key="9">
    <source>
        <dbReference type="ARBA" id="ARBA00023002"/>
    </source>
</evidence>
<dbReference type="InterPro" id="IPR013116">
    <property type="entry name" value="KARI_N"/>
</dbReference>
<dbReference type="RefSeq" id="WP_135996117.1">
    <property type="nucleotide sequence ID" value="NZ_CP071057.1"/>
</dbReference>
<dbReference type="EC" id="1.1.1.86" evidence="12"/>
<dbReference type="GO" id="GO:0050661">
    <property type="term" value="F:NADP binding"/>
    <property type="evidence" value="ECO:0007669"/>
    <property type="project" value="InterPro"/>
</dbReference>
<dbReference type="InterPro" id="IPR013023">
    <property type="entry name" value="KARI"/>
</dbReference>
<evidence type="ECO:0000313" key="16">
    <source>
        <dbReference type="EMBL" id="TGY88272.1"/>
    </source>
</evidence>
<evidence type="ECO:0000256" key="13">
    <source>
        <dbReference type="PROSITE-ProRule" id="PRU01198"/>
    </source>
</evidence>
<dbReference type="PIRSF" id="PIRSF000116">
    <property type="entry name" value="IlvC_gammaproteo"/>
    <property type="match status" value="1"/>
</dbReference>
<keyword evidence="9 13" id="KW-0560">Oxidoreductase</keyword>
<dbReference type="PANTHER" id="PTHR21371">
    <property type="entry name" value="KETOL-ACID REDUCTOISOMERASE, MITOCHONDRIAL"/>
    <property type="match status" value="1"/>
</dbReference>
<evidence type="ECO:0000259" key="14">
    <source>
        <dbReference type="PROSITE" id="PS51850"/>
    </source>
</evidence>
<keyword evidence="6 13" id="KW-0028">Amino-acid biosynthesis</keyword>
<evidence type="ECO:0000256" key="12">
    <source>
        <dbReference type="NCBIfam" id="TIGR00465"/>
    </source>
</evidence>
<evidence type="ECO:0000256" key="10">
    <source>
        <dbReference type="ARBA" id="ARBA00023304"/>
    </source>
</evidence>
<feature type="binding site" evidence="13">
    <location>
        <position position="196"/>
    </location>
    <ligand>
        <name>Mg(2+)</name>
        <dbReference type="ChEBI" id="CHEBI:18420"/>
        <label>1</label>
    </ligand>
</feature>
<dbReference type="Gene3D" id="3.40.50.720">
    <property type="entry name" value="NAD(P)-binding Rossmann-like Domain"/>
    <property type="match status" value="1"/>
</dbReference>
<feature type="domain" description="KARI C-terminal knotted" evidence="15">
    <location>
        <begin position="184"/>
        <end position="328"/>
    </location>
</feature>
<keyword evidence="10 13" id="KW-0100">Branched-chain amino acid biosynthesis</keyword>
<dbReference type="Gene3D" id="6.10.240.10">
    <property type="match status" value="1"/>
</dbReference>
<dbReference type="InterPro" id="IPR036291">
    <property type="entry name" value="NAD(P)-bd_dom_sf"/>
</dbReference>
<comment type="pathway">
    <text evidence="3">Amino-acid biosynthesis; L-valine biosynthesis; L-valine from pyruvate: step 2/4.</text>
</comment>
<keyword evidence="8 13" id="KW-0460">Magnesium</keyword>
<comment type="pathway">
    <text evidence="4">Amino-acid biosynthesis; L-isoleucine biosynthesis; L-isoleucine from 2-oxobutanoate: step 2/4.</text>
</comment>
<dbReference type="InterPro" id="IPR000506">
    <property type="entry name" value="KARI_C"/>
</dbReference>
<evidence type="ECO:0000256" key="1">
    <source>
        <dbReference type="ARBA" id="ARBA00001946"/>
    </source>
</evidence>
<reference evidence="16 17" key="1">
    <citation type="journal article" date="2017" name="Int. J. Syst. Evol. Microbiol.">
        <title>Marinicauda algicola sp. nov., isolated from a marine red alga Rhodosorus marinus.</title>
        <authorList>
            <person name="Jeong S.E."/>
            <person name="Jeon S.H."/>
            <person name="Chun B.H."/>
            <person name="Kim D.W."/>
            <person name="Jeon C.O."/>
        </authorList>
    </citation>
    <scope>NUCLEOTIDE SEQUENCE [LARGE SCALE GENOMIC DNA]</scope>
    <source>
        <strain evidence="16 17">JCM 31718</strain>
    </source>
</reference>
<dbReference type="EMBL" id="SRXW01000003">
    <property type="protein sequence ID" value="TGY88272.1"/>
    <property type="molecule type" value="Genomic_DNA"/>
</dbReference>
<evidence type="ECO:0000256" key="2">
    <source>
        <dbReference type="ARBA" id="ARBA00002172"/>
    </source>
</evidence>
<dbReference type="NCBIfam" id="TIGR00465">
    <property type="entry name" value="ilvC"/>
    <property type="match status" value="1"/>
</dbReference>
<accession>A0A4S2GZK9</accession>
<evidence type="ECO:0000256" key="3">
    <source>
        <dbReference type="ARBA" id="ARBA00004864"/>
    </source>
</evidence>
<dbReference type="GO" id="GO:0009099">
    <property type="term" value="P:L-valine biosynthetic process"/>
    <property type="evidence" value="ECO:0007669"/>
    <property type="project" value="UniProtKB-UniRule"/>
</dbReference>
<evidence type="ECO:0000259" key="15">
    <source>
        <dbReference type="PROSITE" id="PS51851"/>
    </source>
</evidence>
<dbReference type="GO" id="GO:0004455">
    <property type="term" value="F:ketol-acid reductoisomerase activity"/>
    <property type="evidence" value="ECO:0007669"/>
    <property type="project" value="UniProtKB-UniRule"/>
</dbReference>
<dbReference type="PANTHER" id="PTHR21371:SF1">
    <property type="entry name" value="KETOL-ACID REDUCTOISOMERASE, MITOCHONDRIAL"/>
    <property type="match status" value="1"/>
</dbReference>
<comment type="caution">
    <text evidence="13">Lacks conserved residue(s) required for the propagation of feature annotation.</text>
</comment>
<evidence type="ECO:0000256" key="11">
    <source>
        <dbReference type="ARBA" id="ARBA00049021"/>
    </source>
</evidence>
<feature type="domain" description="KARI N-terminal Rossmann" evidence="14">
    <location>
        <begin position="1"/>
        <end position="183"/>
    </location>
</feature>
<gene>
    <name evidence="16" type="primary">ilvC</name>
    <name evidence="16" type="ORF">E5163_10625</name>
</gene>
<dbReference type="SUPFAM" id="SSF51735">
    <property type="entry name" value="NAD(P)-binding Rossmann-fold domains"/>
    <property type="match status" value="1"/>
</dbReference>
<dbReference type="Pfam" id="PF07991">
    <property type="entry name" value="KARI_N"/>
    <property type="match status" value="1"/>
</dbReference>
<proteinExistence type="inferred from homology"/>
<dbReference type="AlphaFoldDB" id="A0A4S2GZK9"/>